<evidence type="ECO:0000256" key="6">
    <source>
        <dbReference type="ARBA" id="ARBA00022737"/>
    </source>
</evidence>
<reference evidence="16 17" key="1">
    <citation type="journal article" date="2023" name="Plants (Basel)">
        <title>Bridging the Gap: Combining Genomics and Transcriptomics Approaches to Understand Stylosanthes scabra, an Orphan Legume from the Brazilian Caatinga.</title>
        <authorList>
            <person name="Ferreira-Neto J.R.C."/>
            <person name="da Silva M.D."/>
            <person name="Binneck E."/>
            <person name="de Melo N.F."/>
            <person name="da Silva R.H."/>
            <person name="de Melo A.L.T.M."/>
            <person name="Pandolfi V."/>
            <person name="Bustamante F.O."/>
            <person name="Brasileiro-Vidal A.C."/>
            <person name="Benko-Iseppon A.M."/>
        </authorList>
    </citation>
    <scope>NUCLEOTIDE SEQUENCE [LARGE SCALE GENOMIC DNA]</scope>
    <source>
        <tissue evidence="16">Leaves</tissue>
    </source>
</reference>
<dbReference type="PANTHER" id="PTHR27000">
    <property type="entry name" value="LEUCINE-RICH REPEAT RECEPTOR-LIKE PROTEIN KINASE FAMILY PROTEIN-RELATED"/>
    <property type="match status" value="1"/>
</dbReference>
<evidence type="ECO:0000256" key="11">
    <source>
        <dbReference type="SAM" id="MobiDB-lite"/>
    </source>
</evidence>
<evidence type="ECO:0000256" key="3">
    <source>
        <dbReference type="ARBA" id="ARBA00022614"/>
    </source>
</evidence>
<evidence type="ECO:0000256" key="2">
    <source>
        <dbReference type="ARBA" id="ARBA00004479"/>
    </source>
</evidence>
<dbReference type="Proteomes" id="UP001341840">
    <property type="component" value="Unassembled WGS sequence"/>
</dbReference>
<evidence type="ECO:0000256" key="5">
    <source>
        <dbReference type="ARBA" id="ARBA00022729"/>
    </source>
</evidence>
<evidence type="ECO:0000256" key="4">
    <source>
        <dbReference type="ARBA" id="ARBA00022692"/>
    </source>
</evidence>
<evidence type="ECO:0000259" key="15">
    <source>
        <dbReference type="Pfam" id="PF23598"/>
    </source>
</evidence>
<dbReference type="EMBL" id="JASCZI010060441">
    <property type="protein sequence ID" value="MED6131549.1"/>
    <property type="molecule type" value="Genomic_DNA"/>
</dbReference>
<keyword evidence="5 13" id="KW-0732">Signal</keyword>
<organism evidence="16 17">
    <name type="scientific">Stylosanthes scabra</name>
    <dbReference type="NCBI Taxonomy" id="79078"/>
    <lineage>
        <taxon>Eukaryota</taxon>
        <taxon>Viridiplantae</taxon>
        <taxon>Streptophyta</taxon>
        <taxon>Embryophyta</taxon>
        <taxon>Tracheophyta</taxon>
        <taxon>Spermatophyta</taxon>
        <taxon>Magnoliopsida</taxon>
        <taxon>eudicotyledons</taxon>
        <taxon>Gunneridae</taxon>
        <taxon>Pentapetalae</taxon>
        <taxon>rosids</taxon>
        <taxon>fabids</taxon>
        <taxon>Fabales</taxon>
        <taxon>Fabaceae</taxon>
        <taxon>Papilionoideae</taxon>
        <taxon>50 kb inversion clade</taxon>
        <taxon>dalbergioids sensu lato</taxon>
        <taxon>Dalbergieae</taxon>
        <taxon>Pterocarpus clade</taxon>
        <taxon>Stylosanthes</taxon>
    </lineage>
</organism>
<dbReference type="InterPro" id="IPR032675">
    <property type="entry name" value="LRR_dom_sf"/>
</dbReference>
<feature type="transmembrane region" description="Helical" evidence="12">
    <location>
        <begin position="888"/>
        <end position="907"/>
    </location>
</feature>
<feature type="region of interest" description="Disordered" evidence="11">
    <location>
        <begin position="860"/>
        <end position="879"/>
    </location>
</feature>
<evidence type="ECO:0000256" key="1">
    <source>
        <dbReference type="ARBA" id="ARBA00004162"/>
    </source>
</evidence>
<dbReference type="InterPro" id="IPR013210">
    <property type="entry name" value="LRR_N_plant-typ"/>
</dbReference>
<keyword evidence="7 12" id="KW-1133">Transmembrane helix</keyword>
<dbReference type="SUPFAM" id="SSF52058">
    <property type="entry name" value="L domain-like"/>
    <property type="match status" value="2"/>
</dbReference>
<name>A0ABU6S5U3_9FABA</name>
<evidence type="ECO:0000256" key="7">
    <source>
        <dbReference type="ARBA" id="ARBA00022989"/>
    </source>
</evidence>
<sequence>MALHLFSLSLLLLYSLFSLTTIANCSPSLHYHACHQHESRILLQFKQSFVINEYASYDPLSHPKTTSWIPTTDCCSWHGIQCHELTGHVIGVDLSSSQLYGSLDANSSLFSLVHLQHLDLSDNDFNHSQIPSRIGEFSQLTYLNLAQSGENTFFGEVPPQVSHLRNLLFLDLRSYHQHIIPPNPINKLQLKKSTLKSMIQNATGLETLYLDFVTISSSIPDMLTNLTSLQTLALFRCELYGEFQIEKFFKLKMLNALGLSGNKLSLLSGISSSNETLPPIQELGFRSCNLHGEIPSWIMNLTNLTYLDLDDNNLKGQIPQSFFRLVNLEVLYLSYNSFEGQIELDMFLKLKKLTILELAANRLTLLNKKGSYSNETMPPLEYLQLSSCNISGEIPPWIMNLTSLLSLELEDNNLRGEIPYSLFTLENLTMLSLDNNLLEGQLDLHMFLNLRMLRFLGLSYNKFSLLTGKDSTNVTLPLLEALSLASCNLVEFPPFIRELDQLGILDVENNDIKSIPSWMWRKRNLDTLFASGNSLTGRISPLVCNLKSLMVLDFSYNNLSGVIPSCLGSFSQSLEALMLQGNKLVGHIPQTYMVGSNLMMIDFSNNILKGKLPRDLVNCKRLEFLDVSHNRINDSFPYWLSTLPELKVVALRSNEFHGAIMCPTRCEFPKLHIIDLSHNEFSGNLAPDIFENWESMTASNISQLQYENTVVDSNRYWSDNILYSITMSNKGVVLNYQNLQQDFYSMIAIDLSSNKLVGEIPNAMGDLNRLVLLNFSNNMLFGNVPTSFGKLSNLEALDLSRNQLSGQIPQQLTELTFLEFFNVSFNNLSGPIPESKQFNTFDNNSFMGNQGLCGMQVSKECEDQAKPPPPTSDGDEDSESEHFFNWKIVLIGYGGGVVAGIALGSAFSHDIFMLLKRVF</sequence>
<dbReference type="Pfam" id="PF13855">
    <property type="entry name" value="LRR_8"/>
    <property type="match status" value="1"/>
</dbReference>
<feature type="signal peptide" evidence="13">
    <location>
        <begin position="1"/>
        <end position="25"/>
    </location>
</feature>
<dbReference type="InterPro" id="IPR003591">
    <property type="entry name" value="Leu-rich_rpt_typical-subtyp"/>
</dbReference>
<keyword evidence="9" id="KW-0675">Receptor</keyword>
<protein>
    <recommendedName>
        <fullName evidence="18">Leucine-rich repeat-containing N-terminal plant-type domain-containing protein</fullName>
    </recommendedName>
</protein>
<dbReference type="SUPFAM" id="SSF52047">
    <property type="entry name" value="RNI-like"/>
    <property type="match status" value="1"/>
</dbReference>
<evidence type="ECO:0000256" key="13">
    <source>
        <dbReference type="SAM" id="SignalP"/>
    </source>
</evidence>
<comment type="caution">
    <text evidence="16">The sequence shown here is derived from an EMBL/GenBank/DDBJ whole genome shotgun (WGS) entry which is preliminary data.</text>
</comment>
<comment type="subcellular location">
    <subcellularLocation>
        <location evidence="1">Cell membrane</location>
        <topology evidence="1">Single-pass membrane protein</topology>
    </subcellularLocation>
    <subcellularLocation>
        <location evidence="2">Membrane</location>
        <topology evidence="2">Single-pass type I membrane protein</topology>
    </subcellularLocation>
</comment>
<keyword evidence="6" id="KW-0677">Repeat</keyword>
<dbReference type="Pfam" id="PF08263">
    <property type="entry name" value="LRRNT_2"/>
    <property type="match status" value="1"/>
</dbReference>
<feature type="domain" description="Leucine-rich repeat-containing N-terminal plant-type" evidence="14">
    <location>
        <begin position="36"/>
        <end position="82"/>
    </location>
</feature>
<evidence type="ECO:0000256" key="8">
    <source>
        <dbReference type="ARBA" id="ARBA00023136"/>
    </source>
</evidence>
<evidence type="ECO:0000313" key="16">
    <source>
        <dbReference type="EMBL" id="MED6131549.1"/>
    </source>
</evidence>
<dbReference type="PRINTS" id="PR00019">
    <property type="entry name" value="LEURICHRPT"/>
</dbReference>
<dbReference type="SMART" id="SM00369">
    <property type="entry name" value="LRR_TYP"/>
    <property type="match status" value="11"/>
</dbReference>
<dbReference type="InterPro" id="IPR055414">
    <property type="entry name" value="LRR_R13L4/SHOC2-like"/>
</dbReference>
<dbReference type="PANTHER" id="PTHR27000:SF787">
    <property type="entry name" value="RECEPTOR-LIKE PROTEIN 39"/>
    <property type="match status" value="1"/>
</dbReference>
<feature type="domain" description="Disease resistance R13L4/SHOC-2-like LRR" evidence="15">
    <location>
        <begin position="108"/>
        <end position="356"/>
    </location>
</feature>
<keyword evidence="10" id="KW-0325">Glycoprotein</keyword>
<accession>A0ABU6S5U3</accession>
<gene>
    <name evidence="16" type="ORF">PIB30_010869</name>
</gene>
<dbReference type="Pfam" id="PF00560">
    <property type="entry name" value="LRR_1"/>
    <property type="match status" value="4"/>
</dbReference>
<proteinExistence type="predicted"/>
<keyword evidence="17" id="KW-1185">Reference proteome</keyword>
<keyword evidence="8 12" id="KW-0472">Membrane</keyword>
<evidence type="ECO:0000256" key="9">
    <source>
        <dbReference type="ARBA" id="ARBA00023170"/>
    </source>
</evidence>
<feature type="chain" id="PRO_5045608820" description="Leucine-rich repeat-containing N-terminal plant-type domain-containing protein" evidence="13">
    <location>
        <begin position="26"/>
        <end position="919"/>
    </location>
</feature>
<evidence type="ECO:0000259" key="14">
    <source>
        <dbReference type="Pfam" id="PF08263"/>
    </source>
</evidence>
<dbReference type="SMART" id="SM00365">
    <property type="entry name" value="LRR_SD22"/>
    <property type="match status" value="6"/>
</dbReference>
<keyword evidence="4 12" id="KW-0812">Transmembrane</keyword>
<keyword evidence="3" id="KW-0433">Leucine-rich repeat</keyword>
<evidence type="ECO:0008006" key="18">
    <source>
        <dbReference type="Google" id="ProtNLM"/>
    </source>
</evidence>
<evidence type="ECO:0000256" key="12">
    <source>
        <dbReference type="SAM" id="Phobius"/>
    </source>
</evidence>
<dbReference type="InterPro" id="IPR001611">
    <property type="entry name" value="Leu-rich_rpt"/>
</dbReference>
<dbReference type="Gene3D" id="3.80.10.10">
    <property type="entry name" value="Ribonuclease Inhibitor"/>
    <property type="match status" value="4"/>
</dbReference>
<evidence type="ECO:0000313" key="17">
    <source>
        <dbReference type="Proteomes" id="UP001341840"/>
    </source>
</evidence>
<dbReference type="Pfam" id="PF23598">
    <property type="entry name" value="LRR_14"/>
    <property type="match status" value="1"/>
</dbReference>
<evidence type="ECO:0000256" key="10">
    <source>
        <dbReference type="ARBA" id="ARBA00023180"/>
    </source>
</evidence>